<name>J8ZSE0_EDHAE</name>
<feature type="compositionally biased region" description="Basic residues" evidence="1">
    <location>
        <begin position="104"/>
        <end position="118"/>
    </location>
</feature>
<organism evidence="2 3">
    <name type="scientific">Edhazardia aedis (strain USNM 41457)</name>
    <name type="common">Microsporidian parasite</name>
    <dbReference type="NCBI Taxonomy" id="1003232"/>
    <lineage>
        <taxon>Eukaryota</taxon>
        <taxon>Fungi</taxon>
        <taxon>Fungi incertae sedis</taxon>
        <taxon>Microsporidia</taxon>
        <taxon>Edhazardia</taxon>
    </lineage>
</organism>
<feature type="region of interest" description="Disordered" evidence="1">
    <location>
        <begin position="1"/>
        <end position="27"/>
    </location>
</feature>
<dbReference type="EMBL" id="AFBI03000065">
    <property type="protein sequence ID" value="EJW02553.1"/>
    <property type="molecule type" value="Genomic_DNA"/>
</dbReference>
<protein>
    <submittedName>
        <fullName evidence="2">Uncharacterized protein</fullName>
    </submittedName>
</protein>
<accession>J8ZSE0</accession>
<evidence type="ECO:0000256" key="1">
    <source>
        <dbReference type="SAM" id="MobiDB-lite"/>
    </source>
</evidence>
<evidence type="ECO:0000313" key="3">
    <source>
        <dbReference type="Proteomes" id="UP000003163"/>
    </source>
</evidence>
<feature type="region of interest" description="Disordered" evidence="1">
    <location>
        <begin position="99"/>
        <end position="118"/>
    </location>
</feature>
<dbReference type="InParanoid" id="J8ZSE0"/>
<dbReference type="AlphaFoldDB" id="J8ZSE0"/>
<reference evidence="2 3" key="1">
    <citation type="submission" date="2011-08" db="EMBL/GenBank/DDBJ databases">
        <authorList>
            <person name="Liu Z.J."/>
            <person name="Shi F.L."/>
            <person name="Lu J.Q."/>
            <person name="Li M."/>
            <person name="Wang Z.L."/>
        </authorList>
    </citation>
    <scope>NUCLEOTIDE SEQUENCE [LARGE SCALE GENOMIC DNA]</scope>
    <source>
        <strain evidence="2 3">USNM 41457</strain>
    </source>
</reference>
<proteinExistence type="predicted"/>
<dbReference type="VEuPathDB" id="MicrosporidiaDB:EDEG_03038"/>
<comment type="caution">
    <text evidence="2">The sequence shown here is derived from an EMBL/GenBank/DDBJ whole genome shotgun (WGS) entry which is preliminary data.</text>
</comment>
<keyword evidence="3" id="KW-1185">Reference proteome</keyword>
<evidence type="ECO:0000313" key="2">
    <source>
        <dbReference type="EMBL" id="EJW02553.1"/>
    </source>
</evidence>
<reference evidence="3" key="2">
    <citation type="submission" date="2015-07" db="EMBL/GenBank/DDBJ databases">
        <title>Contrasting host-pathogen interactions and genome evolution in two generalist and specialist microsporidian pathogens of mosquitoes.</title>
        <authorList>
            <consortium name="The Broad Institute Genomics Platform"/>
            <consortium name="The Broad Institute Genome Sequencing Center for Infectious Disease"/>
            <person name="Cuomo C.A."/>
            <person name="Sanscrainte N.D."/>
            <person name="Goldberg J.M."/>
            <person name="Heiman D."/>
            <person name="Young S."/>
            <person name="Zeng Q."/>
            <person name="Becnel J.J."/>
            <person name="Birren B.W."/>
        </authorList>
    </citation>
    <scope>NUCLEOTIDE SEQUENCE [LARGE SCALE GENOMIC DNA]</scope>
    <source>
        <strain evidence="3">USNM 41457</strain>
    </source>
</reference>
<sequence length="118" mass="13924">MHPGRNNKGHDWHAGRQHGLRSRISDSNKTNYHHSLSFSYYNLFTNSIYESYLLNLNNFLNSRKLSSIANQIKNRKERKELIKKEKIEKKATFNITPQIPTSKFRGHSHSLKTLRTRT</sequence>
<dbReference type="Proteomes" id="UP000003163">
    <property type="component" value="Unassembled WGS sequence"/>
</dbReference>
<dbReference type="HOGENOM" id="CLU_2073116_0_0_1"/>
<gene>
    <name evidence="2" type="ORF">EDEG_03038</name>
</gene>